<evidence type="ECO:0000313" key="13">
    <source>
        <dbReference type="Proteomes" id="UP000824890"/>
    </source>
</evidence>
<evidence type="ECO:0000256" key="7">
    <source>
        <dbReference type="ARBA" id="ARBA00022807"/>
    </source>
</evidence>
<gene>
    <name evidence="12" type="ORF">HID58_026125</name>
</gene>
<dbReference type="PANTHER" id="PTHR46734:SF1">
    <property type="entry name" value="TELOMERIC REPEAT-BINDING FACTOR 1"/>
    <property type="match status" value="1"/>
</dbReference>
<dbReference type="Pfam" id="PF14533">
    <property type="entry name" value="USP7_C2"/>
    <property type="match status" value="1"/>
</dbReference>
<evidence type="ECO:0000256" key="6">
    <source>
        <dbReference type="ARBA" id="ARBA00022801"/>
    </source>
</evidence>
<evidence type="ECO:0000256" key="3">
    <source>
        <dbReference type="ARBA" id="ARBA00012759"/>
    </source>
</evidence>
<comment type="catalytic activity">
    <reaction evidence="1">
        <text>Thiol-dependent hydrolysis of ester, thioester, amide, peptide and isopeptide bonds formed by the C-terminal Gly of ubiquitin (a 76-residue protein attached to proteins as an intracellular targeting signal).</text>
        <dbReference type="EC" id="3.4.19.12"/>
    </reaction>
</comment>
<evidence type="ECO:0000256" key="9">
    <source>
        <dbReference type="SAM" id="MobiDB-lite"/>
    </source>
</evidence>
<keyword evidence="6" id="KW-0378">Hydrolase</keyword>
<evidence type="ECO:0000313" key="12">
    <source>
        <dbReference type="EMBL" id="KAH0918465.1"/>
    </source>
</evidence>
<protein>
    <recommendedName>
        <fullName evidence="3">ubiquitinyl hydrolase 1</fullName>
        <ecNumber evidence="3">3.4.19.12</ecNumber>
    </recommendedName>
</protein>
<reference evidence="12 13" key="1">
    <citation type="submission" date="2021-05" db="EMBL/GenBank/DDBJ databases">
        <title>Genome Assembly of Synthetic Allotetraploid Brassica napus Reveals Homoeologous Exchanges between Subgenomes.</title>
        <authorList>
            <person name="Davis J.T."/>
        </authorList>
    </citation>
    <scope>NUCLEOTIDE SEQUENCE [LARGE SCALE GENOMIC DNA]</scope>
    <source>
        <strain evidence="13">cv. Da-Ae</strain>
        <tissue evidence="12">Seedling</tissue>
    </source>
</reference>
<dbReference type="Pfam" id="PF00249">
    <property type="entry name" value="Myb_DNA-binding"/>
    <property type="match status" value="1"/>
</dbReference>
<organism evidence="12 13">
    <name type="scientific">Brassica napus</name>
    <name type="common">Rape</name>
    <dbReference type="NCBI Taxonomy" id="3708"/>
    <lineage>
        <taxon>Eukaryota</taxon>
        <taxon>Viridiplantae</taxon>
        <taxon>Streptophyta</taxon>
        <taxon>Embryophyta</taxon>
        <taxon>Tracheophyta</taxon>
        <taxon>Spermatophyta</taxon>
        <taxon>Magnoliopsida</taxon>
        <taxon>eudicotyledons</taxon>
        <taxon>Gunneridae</taxon>
        <taxon>Pentapetalae</taxon>
        <taxon>rosids</taxon>
        <taxon>malvids</taxon>
        <taxon>Brassicales</taxon>
        <taxon>Brassicaceae</taxon>
        <taxon>Brassiceae</taxon>
        <taxon>Brassica</taxon>
    </lineage>
</organism>
<sequence length="279" mass="32346">MKGDDEQNRNRESDRTLADDEQNRSRESDLTLASATPEDEQNRNPRNESGQTLATADPPARYKCFTVEENKAIEDGYKKYGPNWSLITQEYSVELAERSEVDIKDRHRNMTGTAATADLTTPLRVIFHHEASLVELITTNFPRVEKYLDVVTSIVRSKVKLLNESSFASCGKIEDWVSAYEEKIVTTSQQLEKLFCVHVEEVTRHEKRYFRHPFFLVIHSDETLLQINKKIKSKCGVSGEDILKWKFAMASNSMRYIMDSEIIHSFWKDSEIIHSFWKD</sequence>
<comment type="similarity">
    <text evidence="2">Belongs to the peptidase C19 family.</text>
</comment>
<accession>A0ABQ8CN14</accession>
<keyword evidence="13" id="KW-1185">Reference proteome</keyword>
<dbReference type="EC" id="3.4.19.12" evidence="3"/>
<evidence type="ECO:0000256" key="8">
    <source>
        <dbReference type="ARBA" id="ARBA00023242"/>
    </source>
</evidence>
<dbReference type="Gene3D" id="1.10.246.220">
    <property type="match status" value="1"/>
</dbReference>
<comment type="caution">
    <text evidence="12">The sequence shown here is derived from an EMBL/GenBank/DDBJ whole genome shotgun (WGS) entry which is preliminary data.</text>
</comment>
<dbReference type="InterPro" id="IPR052450">
    <property type="entry name" value="TRBD-Containing_Protein"/>
</dbReference>
<dbReference type="SUPFAM" id="SSF46689">
    <property type="entry name" value="Homeodomain-like"/>
    <property type="match status" value="1"/>
</dbReference>
<dbReference type="Proteomes" id="UP000824890">
    <property type="component" value="Unassembled WGS sequence"/>
</dbReference>
<name>A0ABQ8CN14_BRANA</name>
<evidence type="ECO:0000256" key="5">
    <source>
        <dbReference type="ARBA" id="ARBA00022786"/>
    </source>
</evidence>
<dbReference type="EMBL" id="JAGKQM010000007">
    <property type="protein sequence ID" value="KAH0918465.1"/>
    <property type="molecule type" value="Genomic_DNA"/>
</dbReference>
<dbReference type="InterPro" id="IPR009057">
    <property type="entry name" value="Homeodomain-like_sf"/>
</dbReference>
<feature type="domain" description="Myb-like" evidence="10">
    <location>
        <begin position="64"/>
        <end position="109"/>
    </location>
</feature>
<feature type="domain" description="Ubiquitin carboxyl-terminal hydrolase C-terminal" evidence="11">
    <location>
        <begin position="170"/>
        <end position="267"/>
    </location>
</feature>
<keyword evidence="7" id="KW-0788">Thiol protease</keyword>
<dbReference type="InterPro" id="IPR029346">
    <property type="entry name" value="USP_C"/>
</dbReference>
<dbReference type="PANTHER" id="PTHR46734">
    <property type="entry name" value="TELOMERIC REPEAT-BINDING FACTOR 1 TERF1"/>
    <property type="match status" value="1"/>
</dbReference>
<proteinExistence type="inferred from homology"/>
<evidence type="ECO:0000256" key="1">
    <source>
        <dbReference type="ARBA" id="ARBA00000707"/>
    </source>
</evidence>
<dbReference type="CDD" id="cd11660">
    <property type="entry name" value="SANT_TRF"/>
    <property type="match status" value="1"/>
</dbReference>
<feature type="region of interest" description="Disordered" evidence="9">
    <location>
        <begin position="1"/>
        <end position="57"/>
    </location>
</feature>
<evidence type="ECO:0000256" key="2">
    <source>
        <dbReference type="ARBA" id="ARBA00009085"/>
    </source>
</evidence>
<evidence type="ECO:0000259" key="11">
    <source>
        <dbReference type="Pfam" id="PF14533"/>
    </source>
</evidence>
<evidence type="ECO:0000256" key="4">
    <source>
        <dbReference type="ARBA" id="ARBA00022670"/>
    </source>
</evidence>
<evidence type="ECO:0000259" key="10">
    <source>
        <dbReference type="Pfam" id="PF00249"/>
    </source>
</evidence>
<keyword evidence="5" id="KW-0833">Ubl conjugation pathway</keyword>
<feature type="compositionally biased region" description="Basic and acidic residues" evidence="9">
    <location>
        <begin position="1"/>
        <end position="29"/>
    </location>
</feature>
<keyword evidence="4" id="KW-0645">Protease</keyword>
<dbReference type="InterPro" id="IPR001005">
    <property type="entry name" value="SANT/Myb"/>
</dbReference>
<keyword evidence="8" id="KW-0539">Nucleus</keyword>